<comment type="caution">
    <text evidence="1">The sequence shown here is derived from an EMBL/GenBank/DDBJ whole genome shotgun (WGS) entry which is preliminary data.</text>
</comment>
<feature type="non-terminal residue" evidence="1">
    <location>
        <position position="1"/>
    </location>
</feature>
<keyword evidence="2" id="KW-1185">Reference proteome</keyword>
<proteinExistence type="predicted"/>
<dbReference type="EMBL" id="JAHRIP010054595">
    <property type="protein sequence ID" value="MEQ2301714.1"/>
    <property type="molecule type" value="Genomic_DNA"/>
</dbReference>
<organism evidence="1 2">
    <name type="scientific">Ameca splendens</name>
    <dbReference type="NCBI Taxonomy" id="208324"/>
    <lineage>
        <taxon>Eukaryota</taxon>
        <taxon>Metazoa</taxon>
        <taxon>Chordata</taxon>
        <taxon>Craniata</taxon>
        <taxon>Vertebrata</taxon>
        <taxon>Euteleostomi</taxon>
        <taxon>Actinopterygii</taxon>
        <taxon>Neopterygii</taxon>
        <taxon>Teleostei</taxon>
        <taxon>Neoteleostei</taxon>
        <taxon>Acanthomorphata</taxon>
        <taxon>Ovalentaria</taxon>
        <taxon>Atherinomorphae</taxon>
        <taxon>Cyprinodontiformes</taxon>
        <taxon>Goodeidae</taxon>
        <taxon>Ameca</taxon>
    </lineage>
</organism>
<gene>
    <name evidence="1" type="ORF">AMECASPLE_038925</name>
</gene>
<evidence type="ECO:0000313" key="1">
    <source>
        <dbReference type="EMBL" id="MEQ2301714.1"/>
    </source>
</evidence>
<evidence type="ECO:0000313" key="2">
    <source>
        <dbReference type="Proteomes" id="UP001469553"/>
    </source>
</evidence>
<sequence length="164" mass="18568">RELGILCLIGRQSPQRNFICTQCTKTSSSKFPLIPYLQLLQAIFIEIHNMGVYVKCLTNLMNPFHLHTSSGTLNSNVKATWQDSRYNNSFQLDCFYLGYMLASTITSPLVFPHSKNFSLSILVPGQALHAARSDCFLMPRTINTEFAFTYGKTNSNPFNIPTKF</sequence>
<protein>
    <submittedName>
        <fullName evidence="1">Uncharacterized protein</fullName>
    </submittedName>
</protein>
<accession>A0ABV0Z750</accession>
<reference evidence="1 2" key="1">
    <citation type="submission" date="2021-06" db="EMBL/GenBank/DDBJ databases">
        <authorList>
            <person name="Palmer J.M."/>
        </authorList>
    </citation>
    <scope>NUCLEOTIDE SEQUENCE [LARGE SCALE GENOMIC DNA]</scope>
    <source>
        <strain evidence="1 2">AS_MEX2019</strain>
        <tissue evidence="1">Muscle</tissue>
    </source>
</reference>
<dbReference type="Proteomes" id="UP001469553">
    <property type="component" value="Unassembled WGS sequence"/>
</dbReference>
<name>A0ABV0Z750_9TELE</name>